<dbReference type="STRING" id="1123069.ruthe_00047"/>
<gene>
    <name evidence="11" type="ORF">ruthe_00047</name>
</gene>
<feature type="domain" description="Na+/H+ antiporter MnhB subunit-related protein" evidence="9">
    <location>
        <begin position="107"/>
        <end position="229"/>
    </location>
</feature>
<keyword evidence="5 8" id="KW-1133">Transmembrane helix</keyword>
<dbReference type="Pfam" id="PF04039">
    <property type="entry name" value="MnhB"/>
    <property type="match status" value="1"/>
</dbReference>
<evidence type="ECO:0000256" key="4">
    <source>
        <dbReference type="ARBA" id="ARBA00022692"/>
    </source>
</evidence>
<feature type="transmembrane region" description="Helical" evidence="8">
    <location>
        <begin position="103"/>
        <end position="125"/>
    </location>
</feature>
<reference evidence="11 12" key="1">
    <citation type="journal article" date="2013" name="Stand. Genomic Sci.">
        <title>Genome sequence of the reddish-pigmented Rubellimicrobium thermophilum type strain (DSM 16684(T)), a member of the Roseobacter clade.</title>
        <authorList>
            <person name="Fiebig A."/>
            <person name="Riedel T."/>
            <person name="Gronow S."/>
            <person name="Petersen J."/>
            <person name="Klenk H.P."/>
            <person name="Goker M."/>
        </authorList>
    </citation>
    <scope>NUCLEOTIDE SEQUENCE [LARGE SCALE GENOMIC DNA]</scope>
    <source>
        <strain evidence="11 12">DSM 16684</strain>
    </source>
</reference>
<feature type="transmembrane region" description="Helical" evidence="8">
    <location>
        <begin position="168"/>
        <end position="193"/>
    </location>
</feature>
<evidence type="ECO:0000256" key="6">
    <source>
        <dbReference type="ARBA" id="ARBA00023136"/>
    </source>
</evidence>
<dbReference type="GO" id="GO:0005886">
    <property type="term" value="C:plasma membrane"/>
    <property type="evidence" value="ECO:0007669"/>
    <property type="project" value="UniProtKB-SubCell"/>
</dbReference>
<dbReference type="Pfam" id="PF20501">
    <property type="entry name" value="MbhE"/>
    <property type="match status" value="1"/>
</dbReference>
<accession>S9R7G4</accession>
<feature type="transmembrane region" description="Helical" evidence="8">
    <location>
        <begin position="213"/>
        <end position="235"/>
    </location>
</feature>
<keyword evidence="3" id="KW-1003">Cell membrane</keyword>
<evidence type="ECO:0000256" key="8">
    <source>
        <dbReference type="SAM" id="Phobius"/>
    </source>
</evidence>
<evidence type="ECO:0000313" key="12">
    <source>
        <dbReference type="Proteomes" id="UP000015346"/>
    </source>
</evidence>
<dbReference type="PANTHER" id="PTHR33932:SF4">
    <property type="entry name" value="NA(+)_H(+) ANTIPORTER SUBUNIT B"/>
    <property type="match status" value="1"/>
</dbReference>
<feature type="transmembrane region" description="Helical" evidence="8">
    <location>
        <begin position="47"/>
        <end position="65"/>
    </location>
</feature>
<proteinExistence type="inferred from homology"/>
<keyword evidence="6 8" id="KW-0472">Membrane</keyword>
<organism evidence="11 12">
    <name type="scientific">Rubellimicrobium thermophilum DSM 16684</name>
    <dbReference type="NCBI Taxonomy" id="1123069"/>
    <lineage>
        <taxon>Bacteria</taxon>
        <taxon>Pseudomonadati</taxon>
        <taxon>Pseudomonadota</taxon>
        <taxon>Alphaproteobacteria</taxon>
        <taxon>Rhodobacterales</taxon>
        <taxon>Roseobacteraceae</taxon>
        <taxon>Rubellimicrobium</taxon>
    </lineage>
</organism>
<dbReference type="InterPro" id="IPR046806">
    <property type="entry name" value="MrpA_C/MbhE"/>
</dbReference>
<dbReference type="PANTHER" id="PTHR33932">
    <property type="entry name" value="NA(+)/H(+) ANTIPORTER SUBUNIT B"/>
    <property type="match status" value="1"/>
</dbReference>
<name>S9R7G4_9RHOB</name>
<dbReference type="Proteomes" id="UP000015346">
    <property type="component" value="Unassembled WGS sequence"/>
</dbReference>
<dbReference type="AlphaFoldDB" id="S9R7G4"/>
<dbReference type="EMBL" id="AOLV01000001">
    <property type="protein sequence ID" value="EPX87842.1"/>
    <property type="molecule type" value="Genomic_DNA"/>
</dbReference>
<evidence type="ECO:0000256" key="3">
    <source>
        <dbReference type="ARBA" id="ARBA00022475"/>
    </source>
</evidence>
<evidence type="ECO:0000313" key="11">
    <source>
        <dbReference type="EMBL" id="EPX87842.1"/>
    </source>
</evidence>
<evidence type="ECO:0000256" key="5">
    <source>
        <dbReference type="ARBA" id="ARBA00022989"/>
    </source>
</evidence>
<evidence type="ECO:0000256" key="1">
    <source>
        <dbReference type="ARBA" id="ARBA00004651"/>
    </source>
</evidence>
<feature type="domain" description="MrpA C-terminal/MbhE" evidence="10">
    <location>
        <begin position="1"/>
        <end position="82"/>
    </location>
</feature>
<evidence type="ECO:0000256" key="2">
    <source>
        <dbReference type="ARBA" id="ARBA00009425"/>
    </source>
</evidence>
<feature type="region of interest" description="Disordered" evidence="7">
    <location>
        <begin position="244"/>
        <end position="263"/>
    </location>
</feature>
<keyword evidence="4 8" id="KW-0812">Transmembrane</keyword>
<evidence type="ECO:0000259" key="10">
    <source>
        <dbReference type="Pfam" id="PF20501"/>
    </source>
</evidence>
<evidence type="ECO:0000256" key="7">
    <source>
        <dbReference type="SAM" id="MobiDB-lite"/>
    </source>
</evidence>
<comment type="caution">
    <text evidence="11">The sequence shown here is derived from an EMBL/GenBank/DDBJ whole genome shotgun (WGS) entry which is preliminary data.</text>
</comment>
<dbReference type="InterPro" id="IPR007182">
    <property type="entry name" value="MnhB"/>
</dbReference>
<protein>
    <submittedName>
        <fullName evidence="11">Multisubunit Na+/H+ antiporter, MnhB subunit</fullName>
    </submittedName>
</protein>
<keyword evidence="12" id="KW-1185">Reference proteome</keyword>
<feature type="transmembrane region" description="Helical" evidence="8">
    <location>
        <begin position="137"/>
        <end position="156"/>
    </location>
</feature>
<comment type="subcellular location">
    <subcellularLocation>
        <location evidence="1">Cell membrane</location>
        <topology evidence="1">Multi-pass membrane protein</topology>
    </subcellularLocation>
</comment>
<comment type="similarity">
    <text evidence="2">Belongs to the CPA3 antiporters (TC 2.A.63) subunit B family.</text>
</comment>
<sequence length="263" mass="27648">MALLAFGVMTRIPPDLLGQYFLENAYTAGGGTNAVNVILVDFRSFDTLGEIAVVAAVALATFALLRRFRPAADSVDIPDQQRTLAAWEAAHPARSEGTIVADWLLVPSVIARLLFPVIGLVAVYLLLRGHDQPGGGFAAGLTASIALLLQYMIGGAQWIESRILVRPLTWMGGGLLVAVGTGLAAWPFGLPFLTSYFGYADLPLLGEVPTASALLFDIGVFMLVFGSAVLLLIALAHQSIRGRRAAPRGPAPTGESPAAGREG</sequence>
<dbReference type="PATRIC" id="fig|1123069.3.peg.48"/>
<dbReference type="HOGENOM" id="CLU_1184238_0_0_5"/>
<evidence type="ECO:0000259" key="9">
    <source>
        <dbReference type="Pfam" id="PF04039"/>
    </source>
</evidence>
<dbReference type="InterPro" id="IPR050622">
    <property type="entry name" value="CPA3_antiporter_subunitB"/>
</dbReference>